<dbReference type="GO" id="GO:0016874">
    <property type="term" value="F:ligase activity"/>
    <property type="evidence" value="ECO:0007669"/>
    <property type="project" value="UniProtKB-KW"/>
</dbReference>
<organism evidence="10 11">
    <name type="scientific">Candidatus Methylopumilus planktonicus</name>
    <dbReference type="NCBI Taxonomy" id="1581557"/>
    <lineage>
        <taxon>Bacteria</taxon>
        <taxon>Pseudomonadati</taxon>
        <taxon>Pseudomonadota</taxon>
        <taxon>Betaproteobacteria</taxon>
        <taxon>Nitrosomonadales</taxon>
        <taxon>Methylophilaceae</taxon>
        <taxon>Candidatus Methylopumilus</taxon>
    </lineage>
</organism>
<dbReference type="HOGENOM" id="CLU_006233_0_1_4"/>
<keyword evidence="10" id="KW-0436">Ligase</keyword>
<feature type="domain" description="Glutamate-ammonia ligase adenylyltransferase repeated" evidence="8">
    <location>
        <begin position="16"/>
        <end position="249"/>
    </location>
</feature>
<dbReference type="InterPro" id="IPR005190">
    <property type="entry name" value="GlnE_rpt_dom"/>
</dbReference>
<dbReference type="GO" id="GO:0047388">
    <property type="term" value="F:[glutamine synthetase]-adenylyl-L-tyrosine phosphorylase activity"/>
    <property type="evidence" value="ECO:0007669"/>
    <property type="project" value="UniProtKB-EC"/>
</dbReference>
<evidence type="ECO:0000256" key="3">
    <source>
        <dbReference type="ARBA" id="ARBA00022741"/>
    </source>
</evidence>
<comment type="cofactor">
    <cofactor evidence="7">
        <name>Mg(2+)</name>
        <dbReference type="ChEBI" id="CHEBI:18420"/>
    </cofactor>
</comment>
<dbReference type="EC" id="2.7.7.42" evidence="7"/>
<evidence type="ECO:0000256" key="4">
    <source>
        <dbReference type="ARBA" id="ARBA00022840"/>
    </source>
</evidence>
<reference evidence="11" key="1">
    <citation type="submission" date="2014-12" db="EMBL/GenBank/DDBJ databases">
        <authorList>
            <person name="Salcher M.M."/>
        </authorList>
    </citation>
    <scope>NUCLEOTIDE SEQUENCE [LARGE SCALE GENOMIC DNA]</scope>
    <source>
        <strain evidence="11">MMS-10A-171</strain>
    </source>
</reference>
<gene>
    <name evidence="7 10" type="primary">glnE</name>
    <name evidence="10" type="ORF">BN1208_0588</name>
</gene>
<dbReference type="SUPFAM" id="SSF81301">
    <property type="entry name" value="Nucleotidyltransferase"/>
    <property type="match status" value="2"/>
</dbReference>
<evidence type="ECO:0000256" key="7">
    <source>
        <dbReference type="HAMAP-Rule" id="MF_00802"/>
    </source>
</evidence>
<dbReference type="Gene3D" id="3.30.460.10">
    <property type="entry name" value="Beta Polymerase, domain 2"/>
    <property type="match status" value="2"/>
</dbReference>
<feature type="region of interest" description="Adenylyl transferase" evidence="7">
    <location>
        <begin position="433"/>
        <end position="906"/>
    </location>
</feature>
<dbReference type="InterPro" id="IPR043519">
    <property type="entry name" value="NT_sf"/>
</dbReference>
<dbReference type="CDD" id="cd05401">
    <property type="entry name" value="NT_GlnE_GlnD_like"/>
    <property type="match status" value="2"/>
</dbReference>
<dbReference type="FunFam" id="1.20.120.330:FF:000005">
    <property type="entry name" value="Bifunctional glutamine synthetase adenylyltransferase/adenylyl-removing enzyme"/>
    <property type="match status" value="1"/>
</dbReference>
<dbReference type="GO" id="GO:0008882">
    <property type="term" value="F:[glutamate-ammonia-ligase] adenylyltransferase activity"/>
    <property type="evidence" value="ECO:0007669"/>
    <property type="project" value="UniProtKB-UniRule"/>
</dbReference>
<keyword evidence="3 7" id="KW-0547">Nucleotide-binding</keyword>
<comment type="similarity">
    <text evidence="7">Belongs to the GlnE family.</text>
</comment>
<dbReference type="HAMAP" id="MF_00802">
    <property type="entry name" value="GlnE"/>
    <property type="match status" value="1"/>
</dbReference>
<feature type="domain" description="PII-uridylyltransferase/Glutamine-synthetase adenylyltransferase" evidence="9">
    <location>
        <begin position="277"/>
        <end position="414"/>
    </location>
</feature>
<comment type="catalytic activity">
    <reaction evidence="7">
        <text>[glutamine synthetase]-O(4)-(5'-adenylyl)-L-tyrosine + phosphate = [glutamine synthetase]-L-tyrosine + ADP</text>
        <dbReference type="Rhea" id="RHEA:43716"/>
        <dbReference type="Rhea" id="RHEA-COMP:10660"/>
        <dbReference type="Rhea" id="RHEA-COMP:10661"/>
        <dbReference type="ChEBI" id="CHEBI:43474"/>
        <dbReference type="ChEBI" id="CHEBI:46858"/>
        <dbReference type="ChEBI" id="CHEBI:83624"/>
        <dbReference type="ChEBI" id="CHEBI:456216"/>
        <dbReference type="EC" id="2.7.7.89"/>
    </reaction>
</comment>
<keyword evidence="6 7" id="KW-0511">Multifunctional enzyme</keyword>
<evidence type="ECO:0000313" key="10">
    <source>
        <dbReference type="EMBL" id="CEZ19475.1"/>
    </source>
</evidence>
<dbReference type="PANTHER" id="PTHR30621">
    <property type="entry name" value="GLUTAMINE SYNTHETASE ADENYLYLTRANSFERASE"/>
    <property type="match status" value="1"/>
</dbReference>
<dbReference type="EC" id="2.7.7.89" evidence="7"/>
<dbReference type="InterPro" id="IPR023057">
    <property type="entry name" value="GlnE"/>
</dbReference>
<dbReference type="Pfam" id="PF08335">
    <property type="entry name" value="GlnD_UR_UTase"/>
    <property type="match status" value="2"/>
</dbReference>
<name>A0A0D6EUT3_9PROT</name>
<evidence type="ECO:0000256" key="1">
    <source>
        <dbReference type="ARBA" id="ARBA00022679"/>
    </source>
</evidence>
<dbReference type="RefSeq" id="WP_046487753.1">
    <property type="nucleotide sequence ID" value="NZ_LN827929.1"/>
</dbReference>
<dbReference type="InterPro" id="IPR013546">
    <property type="entry name" value="PII_UdlTrfase/GS_AdlTrfase"/>
</dbReference>
<evidence type="ECO:0000256" key="2">
    <source>
        <dbReference type="ARBA" id="ARBA00022695"/>
    </source>
</evidence>
<evidence type="ECO:0000259" key="9">
    <source>
        <dbReference type="Pfam" id="PF08335"/>
    </source>
</evidence>
<keyword evidence="2 7" id="KW-0548">Nucleotidyltransferase</keyword>
<keyword evidence="5 7" id="KW-0460">Magnesium</keyword>
<dbReference type="PANTHER" id="PTHR30621:SF0">
    <property type="entry name" value="BIFUNCTIONAL GLUTAMINE SYNTHETASE ADENYLYLTRANSFERASE_ADENYLYL-REMOVING ENZYME"/>
    <property type="match status" value="1"/>
</dbReference>
<dbReference type="Pfam" id="PF03710">
    <property type="entry name" value="GlnE"/>
    <property type="match status" value="2"/>
</dbReference>
<comment type="function">
    <text evidence="7">Involved in the regulation of glutamine synthetase GlnA, a key enzyme in the process to assimilate ammonia. When cellular nitrogen levels are high, the C-terminal adenylyl transferase (AT) inactivates GlnA by covalent transfer of an adenylyl group from ATP to specific tyrosine residue of GlnA, thus reducing its activity. Conversely, when nitrogen levels are low, the N-terminal adenylyl removase (AR) activates GlnA by removing the adenylyl group by phosphorolysis, increasing its activity. The regulatory region of GlnE binds the signal transduction protein PII (GlnB) which indicates the nitrogen status of the cell.</text>
</comment>
<protein>
    <recommendedName>
        <fullName evidence="7">Bifunctional glutamine synthetase adenylyltransferase/adenylyl-removing enzyme</fullName>
    </recommendedName>
    <alternativeName>
        <fullName evidence="7">ATP:glutamine synthetase adenylyltransferase</fullName>
    </alternativeName>
    <alternativeName>
        <fullName evidence="7">ATase</fullName>
    </alternativeName>
    <domain>
        <recommendedName>
            <fullName evidence="7">Glutamine synthetase adenylyl-L-tyrosine phosphorylase</fullName>
            <ecNumber evidence="7">2.7.7.89</ecNumber>
        </recommendedName>
        <alternativeName>
            <fullName evidence="7">Adenylyl removase</fullName>
            <shortName evidence="7">AR</shortName>
            <shortName evidence="7">AT-N</shortName>
        </alternativeName>
    </domain>
    <domain>
        <recommendedName>
            <fullName evidence="7">Glutamine synthetase adenylyl transferase</fullName>
            <ecNumber evidence="7">2.7.7.42</ecNumber>
        </recommendedName>
        <alternativeName>
            <fullName evidence="7">Adenylyl transferase</fullName>
            <shortName evidence="7">AT</shortName>
            <shortName evidence="7">AT-C</shortName>
        </alternativeName>
    </domain>
</protein>
<dbReference type="OrthoDB" id="9759366at2"/>
<dbReference type="GO" id="GO:0005829">
    <property type="term" value="C:cytosol"/>
    <property type="evidence" value="ECO:0007669"/>
    <property type="project" value="TreeGrafter"/>
</dbReference>
<feature type="domain" description="Glutamate-ammonia ligase adenylyltransferase repeated" evidence="8">
    <location>
        <begin position="534"/>
        <end position="766"/>
    </location>
</feature>
<feature type="region of interest" description="Adenylyl removase" evidence="7">
    <location>
        <begin position="1"/>
        <end position="425"/>
    </location>
</feature>
<dbReference type="EMBL" id="LN827929">
    <property type="protein sequence ID" value="CEZ19475.1"/>
    <property type="molecule type" value="Genomic_DNA"/>
</dbReference>
<comment type="catalytic activity">
    <reaction evidence="7">
        <text>[glutamine synthetase]-L-tyrosine + ATP = [glutamine synthetase]-O(4)-(5'-adenylyl)-L-tyrosine + diphosphate</text>
        <dbReference type="Rhea" id="RHEA:18589"/>
        <dbReference type="Rhea" id="RHEA-COMP:10660"/>
        <dbReference type="Rhea" id="RHEA-COMP:10661"/>
        <dbReference type="ChEBI" id="CHEBI:30616"/>
        <dbReference type="ChEBI" id="CHEBI:33019"/>
        <dbReference type="ChEBI" id="CHEBI:46858"/>
        <dbReference type="ChEBI" id="CHEBI:83624"/>
        <dbReference type="EC" id="2.7.7.42"/>
    </reaction>
</comment>
<dbReference type="KEGG" id="mbat:BN1208_0588"/>
<evidence type="ECO:0000259" key="8">
    <source>
        <dbReference type="Pfam" id="PF03710"/>
    </source>
</evidence>
<dbReference type="AlphaFoldDB" id="A0A0D6EUT3"/>
<keyword evidence="1 7" id="KW-0808">Transferase</keyword>
<proteinExistence type="inferred from homology"/>
<keyword evidence="4 7" id="KW-0067">ATP-binding</keyword>
<dbReference type="Gene3D" id="1.20.120.1510">
    <property type="match status" value="1"/>
</dbReference>
<evidence type="ECO:0000313" key="11">
    <source>
        <dbReference type="Proteomes" id="UP000064007"/>
    </source>
</evidence>
<dbReference type="Gene3D" id="1.20.120.330">
    <property type="entry name" value="Nucleotidyltransferases domain 2"/>
    <property type="match status" value="2"/>
</dbReference>
<dbReference type="SUPFAM" id="SSF81593">
    <property type="entry name" value="Nucleotidyltransferase substrate binding subunit/domain"/>
    <property type="match status" value="2"/>
</dbReference>
<evidence type="ECO:0000256" key="5">
    <source>
        <dbReference type="ARBA" id="ARBA00022842"/>
    </source>
</evidence>
<dbReference type="GO" id="GO:0005524">
    <property type="term" value="F:ATP binding"/>
    <property type="evidence" value="ECO:0007669"/>
    <property type="project" value="UniProtKB-UniRule"/>
</dbReference>
<sequence>MSTSNQSELNQWLSKDLTYTYHCSPFIKRLFEADNELEQSSLQHMSHPFSRQEMESWLDDRKISDEISLNKSLRKLRQQVIANIILRDLNKLADLNEILKSVTELAEITLLHAHQFHFNYLKSMHGSPIGLNGQEQQLSIVAMGKLGGAELNVSSDIDLIFAYPEEGDTKSNASISNQSFFIKLCKKIISSLNDITEDGFVFRVDMQLRPFGSEGQIACSYQMLEDYYQKYGREWERYAWVKGRVIVGPQIELSQIIEPFVYRKYLDYGALNSMRDLKTQIQNDVNKKGIQENIKVGRGGIRKIEFIAQVYQLIRGGQDKSLRLKSLLPTLAVLETKNLLSKDGVKLLTEAYVFLRNLEHRLQYMEDMQTQELPKSDEGKLRLVKSMHYQDWNMFYQDLETHRANVEFYFDEVFKETIKDQDSPQLNSTKALWNSTLSLEDAHKHLESLGFKLTGETYQVIDGLKHSSSYLHLPEVSRQRFDLLIPLIIHEVSSTSDSNSDSTFIRIISILESICRRASYLAMLTENPSALKILIKLSKAGPWLTQYLIQHPILIDELLDINHFYTKPDFVAVKEKLHKDLLEAKDDIELQMNIMRNIKHANIFKLAALEVIGDVSVENLSDYLTELADLLIEETLLLVWGHMYPEQNDPPKFAVIAYGKFGGKEMSYTSDLDIVFIYDDKRDGMAEKYARFAQRINSWLNTYSSSGVLYDIDLELRPDGASGLLVSSIDAFRDYQLKRAWTWEHQAITRARFCAGDVGIGNQFEKVRLDILETQRDIKQLKIDVVDMRERMLEKHKVNRELFDLKQDRGGIIDIEFIVQYFVLAFGSSNKALTPNIGNIGLLNLFSEKKLIEALTAKKLISAYRRYRELQHQLGLEAKLDGRIKYSEVTDHPAEVVSIWKSIFND</sequence>
<dbReference type="GO" id="GO:0000287">
    <property type="term" value="F:magnesium ion binding"/>
    <property type="evidence" value="ECO:0007669"/>
    <property type="project" value="UniProtKB-UniRule"/>
</dbReference>
<dbReference type="STRING" id="1581557.BN1208_0588"/>
<accession>A0A0D6EUT3</accession>
<evidence type="ECO:0000256" key="6">
    <source>
        <dbReference type="ARBA" id="ARBA00023268"/>
    </source>
</evidence>
<dbReference type="Proteomes" id="UP000064007">
    <property type="component" value="Chromosome 1"/>
</dbReference>
<keyword evidence="11" id="KW-1185">Reference proteome</keyword>
<feature type="domain" description="PII-uridylyltransferase/Glutamine-synthetase adenylyltransferase" evidence="9">
    <location>
        <begin position="788"/>
        <end position="876"/>
    </location>
</feature>
<dbReference type="NCBIfam" id="NF008292">
    <property type="entry name" value="PRK11072.1"/>
    <property type="match status" value="1"/>
</dbReference>
<dbReference type="GO" id="GO:0000820">
    <property type="term" value="P:regulation of glutamine family amino acid metabolic process"/>
    <property type="evidence" value="ECO:0007669"/>
    <property type="project" value="UniProtKB-UniRule"/>
</dbReference>